<dbReference type="GO" id="GO:0003677">
    <property type="term" value="F:DNA binding"/>
    <property type="evidence" value="ECO:0007669"/>
    <property type="project" value="InterPro"/>
</dbReference>
<proteinExistence type="predicted"/>
<dbReference type="STRING" id="651661.SAMN05660293_05354"/>
<sequence>MDFGKQHLSLKQIKEIDMVDYLSALGHEPVHIRNSDHWYHSPLREESTPSFKINRSLNRWFDFGVRHDVA</sequence>
<dbReference type="InterPro" id="IPR036977">
    <property type="entry name" value="DNA_primase_Znf_CHC2"/>
</dbReference>
<dbReference type="Gene3D" id="3.90.580.10">
    <property type="entry name" value="Zinc finger, CHC2-type domain"/>
    <property type="match status" value="1"/>
</dbReference>
<evidence type="ECO:0000313" key="1">
    <source>
        <dbReference type="EMBL" id="SKC18682.1"/>
    </source>
</evidence>
<accession>A0A1T5HDE5</accession>
<organism evidence="1 2">
    <name type="scientific">Dyadobacter psychrophilus</name>
    <dbReference type="NCBI Taxonomy" id="651661"/>
    <lineage>
        <taxon>Bacteria</taxon>
        <taxon>Pseudomonadati</taxon>
        <taxon>Bacteroidota</taxon>
        <taxon>Cytophagia</taxon>
        <taxon>Cytophagales</taxon>
        <taxon>Spirosomataceae</taxon>
        <taxon>Dyadobacter</taxon>
    </lineage>
</organism>
<gene>
    <name evidence="1" type="ORF">SAMN05660293_05354</name>
</gene>
<dbReference type="GO" id="GO:0006260">
    <property type="term" value="P:DNA replication"/>
    <property type="evidence" value="ECO:0007669"/>
    <property type="project" value="InterPro"/>
</dbReference>
<dbReference type="EMBL" id="FUZA01000011">
    <property type="protein sequence ID" value="SKC18682.1"/>
    <property type="molecule type" value="Genomic_DNA"/>
</dbReference>
<evidence type="ECO:0000313" key="2">
    <source>
        <dbReference type="Proteomes" id="UP000190897"/>
    </source>
</evidence>
<protein>
    <recommendedName>
        <fullName evidence="3">DNA primase</fullName>
    </recommendedName>
</protein>
<dbReference type="AlphaFoldDB" id="A0A1T5HDE5"/>
<dbReference type="GO" id="GO:0008270">
    <property type="term" value="F:zinc ion binding"/>
    <property type="evidence" value="ECO:0007669"/>
    <property type="project" value="InterPro"/>
</dbReference>
<dbReference type="SUPFAM" id="SSF57783">
    <property type="entry name" value="Zinc beta-ribbon"/>
    <property type="match status" value="1"/>
</dbReference>
<name>A0A1T5HDE5_9BACT</name>
<evidence type="ECO:0008006" key="3">
    <source>
        <dbReference type="Google" id="ProtNLM"/>
    </source>
</evidence>
<reference evidence="2" key="1">
    <citation type="submission" date="2017-02" db="EMBL/GenBank/DDBJ databases">
        <authorList>
            <person name="Varghese N."/>
            <person name="Submissions S."/>
        </authorList>
    </citation>
    <scope>NUCLEOTIDE SEQUENCE [LARGE SCALE GENOMIC DNA]</scope>
    <source>
        <strain evidence="2">DSM 22270</strain>
    </source>
</reference>
<dbReference type="Proteomes" id="UP000190897">
    <property type="component" value="Unassembled WGS sequence"/>
</dbReference>
<keyword evidence="2" id="KW-1185">Reference proteome</keyword>